<keyword evidence="1" id="KW-0175">Coiled coil</keyword>
<evidence type="ECO:0000313" key="5">
    <source>
        <dbReference type="WBParaSite" id="DME_0000729701-mRNA-1"/>
    </source>
</evidence>
<reference evidence="5" key="1">
    <citation type="submission" date="2016-04" db="UniProtKB">
        <authorList>
            <consortium name="WormBaseParasite"/>
        </authorList>
    </citation>
    <scope>IDENTIFICATION</scope>
</reference>
<dbReference type="OrthoDB" id="8171816at2759"/>
<evidence type="ECO:0000313" key="2">
    <source>
        <dbReference type="EMBL" id="VDN51742.1"/>
    </source>
</evidence>
<dbReference type="AlphaFoldDB" id="A0A158Q5G4"/>
<protein>
    <submittedName>
        <fullName evidence="5">DUF4704 domain-containing protein</fullName>
    </submittedName>
</protein>
<dbReference type="SUPFAM" id="SSF48371">
    <property type="entry name" value="ARM repeat"/>
    <property type="match status" value="1"/>
</dbReference>
<proteinExistence type="predicted"/>
<sequence>MGLHMADDLFSVGNICLVGWSKTVDGGGGPLCIPLIYRSSDFTQTLIKSGSVQSYDLAYMNASTGNDLINGTRNGRMLFSNLAYNNDAFNGIRVIPDEFCADFGALDNEIALVSNGMKGFELSPDLNARIESDDYCGIIQQIKVGFEVIMKAPDEFSIWSQNIVDRMRDLSFNEEALLKVVEMSLQMATAIDSTQYTFGQLFKYIQEGLPQLHFGEKFLVPVLLEFTKSQRRLLVDNQKRNLLHLFAEIFASFLTNAGEKFPCLVKSFGEQLYEFTNNDCLNEKKITDESLIAVIGALQVSGKYLDSDPQGNEIMNVILTRLNAFANAHPGISSHVKDKIRNLNVMRNNDWYSTDEKRLVSDITIADSDFSDIIGPDGKPLTLEELEFLQSQIDKVESQRSTAVDPEDLDNLDITRDYEDFIEMVEEEREMKRQLESNVQTIETDFPKLDLNDKGVDDTQ</sequence>
<reference evidence="2 4" key="2">
    <citation type="submission" date="2018-11" db="EMBL/GenBank/DDBJ databases">
        <authorList>
            <consortium name="Pathogen Informatics"/>
        </authorList>
    </citation>
    <scope>NUCLEOTIDE SEQUENCE [LARGE SCALE GENOMIC DNA]</scope>
</reference>
<evidence type="ECO:0000313" key="4">
    <source>
        <dbReference type="Proteomes" id="UP000274756"/>
    </source>
</evidence>
<dbReference type="Proteomes" id="UP000038040">
    <property type="component" value="Unplaced"/>
</dbReference>
<organism evidence="3 5">
    <name type="scientific">Dracunculus medinensis</name>
    <name type="common">Guinea worm</name>
    <dbReference type="NCBI Taxonomy" id="318479"/>
    <lineage>
        <taxon>Eukaryota</taxon>
        <taxon>Metazoa</taxon>
        <taxon>Ecdysozoa</taxon>
        <taxon>Nematoda</taxon>
        <taxon>Chromadorea</taxon>
        <taxon>Rhabditida</taxon>
        <taxon>Spirurina</taxon>
        <taxon>Dracunculoidea</taxon>
        <taxon>Dracunculidae</taxon>
        <taxon>Dracunculus</taxon>
    </lineage>
</organism>
<gene>
    <name evidence="2" type="ORF">DME_LOCUS1715</name>
</gene>
<name>A0A158Q5G4_DRAME</name>
<evidence type="ECO:0000313" key="3">
    <source>
        <dbReference type="Proteomes" id="UP000038040"/>
    </source>
</evidence>
<feature type="coiled-coil region" evidence="1">
    <location>
        <begin position="418"/>
        <end position="445"/>
    </location>
</feature>
<dbReference type="STRING" id="318479.A0A158Q5G4"/>
<dbReference type="WBParaSite" id="DME_0000729701-mRNA-1">
    <property type="protein sequence ID" value="DME_0000729701-mRNA-1"/>
    <property type="gene ID" value="DME_0000729701"/>
</dbReference>
<accession>A0A158Q5G4</accession>
<keyword evidence="4" id="KW-1185">Reference proteome</keyword>
<evidence type="ECO:0000256" key="1">
    <source>
        <dbReference type="SAM" id="Coils"/>
    </source>
</evidence>
<dbReference type="EMBL" id="UYYG01000029">
    <property type="protein sequence ID" value="VDN51742.1"/>
    <property type="molecule type" value="Genomic_DNA"/>
</dbReference>
<dbReference type="InterPro" id="IPR016024">
    <property type="entry name" value="ARM-type_fold"/>
</dbReference>
<dbReference type="Gene3D" id="1.25.40.180">
    <property type="match status" value="1"/>
</dbReference>
<dbReference type="Proteomes" id="UP000274756">
    <property type="component" value="Unassembled WGS sequence"/>
</dbReference>